<evidence type="ECO:0000313" key="2">
    <source>
        <dbReference type="Proteomes" id="UP000604046"/>
    </source>
</evidence>
<dbReference type="EMBL" id="CAJNDS010001258">
    <property type="protein sequence ID" value="CAE7253576.1"/>
    <property type="molecule type" value="Genomic_DNA"/>
</dbReference>
<accession>A0A812LWF8</accession>
<proteinExistence type="predicted"/>
<sequence length="102" mass="11152">MAESNDDVPMCHCNRKNDAGNRGADCPAQSGDWKCAAQKKATGLCPDNRCTCVNSLTAQAIASKKSEAEVQRMFEETFSPFFVSWEMLAGRKQAGFGSHLME</sequence>
<protein>
    <submittedName>
        <fullName evidence="1">Uncharacterized protein</fullName>
    </submittedName>
</protein>
<gene>
    <name evidence="1" type="ORF">SNAT2548_LOCUS12761</name>
</gene>
<organism evidence="1 2">
    <name type="scientific">Symbiodinium natans</name>
    <dbReference type="NCBI Taxonomy" id="878477"/>
    <lineage>
        <taxon>Eukaryota</taxon>
        <taxon>Sar</taxon>
        <taxon>Alveolata</taxon>
        <taxon>Dinophyceae</taxon>
        <taxon>Suessiales</taxon>
        <taxon>Symbiodiniaceae</taxon>
        <taxon>Symbiodinium</taxon>
    </lineage>
</organism>
<comment type="caution">
    <text evidence="1">The sequence shown here is derived from an EMBL/GenBank/DDBJ whole genome shotgun (WGS) entry which is preliminary data.</text>
</comment>
<evidence type="ECO:0000313" key="1">
    <source>
        <dbReference type="EMBL" id="CAE7253576.1"/>
    </source>
</evidence>
<reference evidence="1" key="1">
    <citation type="submission" date="2021-02" db="EMBL/GenBank/DDBJ databases">
        <authorList>
            <person name="Dougan E. K."/>
            <person name="Rhodes N."/>
            <person name="Thang M."/>
            <person name="Chan C."/>
        </authorList>
    </citation>
    <scope>NUCLEOTIDE SEQUENCE</scope>
</reference>
<dbReference type="AlphaFoldDB" id="A0A812LWF8"/>
<keyword evidence="2" id="KW-1185">Reference proteome</keyword>
<name>A0A812LWF8_9DINO</name>
<dbReference type="Proteomes" id="UP000604046">
    <property type="component" value="Unassembled WGS sequence"/>
</dbReference>